<feature type="compositionally biased region" description="Basic and acidic residues" evidence="1">
    <location>
        <begin position="63"/>
        <end position="90"/>
    </location>
</feature>
<proteinExistence type="predicted"/>
<evidence type="ECO:0000256" key="1">
    <source>
        <dbReference type="SAM" id="MobiDB-lite"/>
    </source>
</evidence>
<keyword evidence="3" id="KW-1185">Reference proteome</keyword>
<feature type="region of interest" description="Disordered" evidence="1">
    <location>
        <begin position="63"/>
        <end position="97"/>
    </location>
</feature>
<evidence type="ECO:0000313" key="3">
    <source>
        <dbReference type="Proteomes" id="UP001313282"/>
    </source>
</evidence>
<protein>
    <submittedName>
        <fullName evidence="2">Uncharacterized protein</fullName>
    </submittedName>
</protein>
<accession>A0AAN8N1G0</accession>
<reference evidence="2 3" key="1">
    <citation type="submission" date="2019-10" db="EMBL/GenBank/DDBJ databases">
        <authorList>
            <person name="Palmer J.M."/>
        </authorList>
    </citation>
    <scope>NUCLEOTIDE SEQUENCE [LARGE SCALE GENOMIC DNA]</scope>
    <source>
        <strain evidence="2 3">TWF718</strain>
    </source>
</reference>
<evidence type="ECO:0000313" key="2">
    <source>
        <dbReference type="EMBL" id="KAK6347930.1"/>
    </source>
</evidence>
<dbReference type="AlphaFoldDB" id="A0AAN8N1G0"/>
<dbReference type="EMBL" id="JAVHNR010000003">
    <property type="protein sequence ID" value="KAK6347930.1"/>
    <property type="molecule type" value="Genomic_DNA"/>
</dbReference>
<dbReference type="Proteomes" id="UP001313282">
    <property type="component" value="Unassembled WGS sequence"/>
</dbReference>
<name>A0AAN8N1G0_9PEZI</name>
<comment type="caution">
    <text evidence="2">The sequence shown here is derived from an EMBL/GenBank/DDBJ whole genome shotgun (WGS) entry which is preliminary data.</text>
</comment>
<sequence length="440" mass="47983">MADIASSLSIKGEISHQSVENYSTPEQKTSSQVISISLTLDLVVKLTKPILFLGSLFCPKKPSPEDHPDTPHSEPHTEPHTETHCSDHHKFSPCPDQNSPAAMSSLINNECKDRTMTGIAAILNPLGRNEVLEFYTTAYRNLGMLTLDAFNSADVHELQEYKDPPAKGSGEWELGPLLPGTPLVVLKFKNQIRVYGISKYYNKDGNLILSVSPSIASVGIATSVDAFAGTGDGKSKGWLYELEDGELGREVKEYPLKTDGSKVGDGSPVTPDGMGKGSRISAFYHNKGNTRYVVYQGDNFTLKWQPLGGDQAYNDAVTFAASTSMDNNTLQTWTTHAACALEDTAFIFYVGSRTLSYQGRQQQVNKLYLLKTDINSNGRGKPEDLKKDVLPNGALSVVPVVNDDGEWDIIVFCMARGDGPKDRRLSKHVYSTGIKAAGKA</sequence>
<gene>
    <name evidence="2" type="ORF">TWF718_005750</name>
</gene>
<organism evidence="2 3">
    <name type="scientific">Orbilia javanica</name>
    <dbReference type="NCBI Taxonomy" id="47235"/>
    <lineage>
        <taxon>Eukaryota</taxon>
        <taxon>Fungi</taxon>
        <taxon>Dikarya</taxon>
        <taxon>Ascomycota</taxon>
        <taxon>Pezizomycotina</taxon>
        <taxon>Orbiliomycetes</taxon>
        <taxon>Orbiliales</taxon>
        <taxon>Orbiliaceae</taxon>
        <taxon>Orbilia</taxon>
    </lineage>
</organism>